<feature type="transmembrane region" description="Helical" evidence="2">
    <location>
        <begin position="54"/>
        <end position="73"/>
    </location>
</feature>
<dbReference type="Proteomes" id="UP000288812">
    <property type="component" value="Unassembled WGS sequence"/>
</dbReference>
<keyword evidence="2" id="KW-0472">Membrane</keyword>
<keyword evidence="1" id="KW-0175">Coiled coil</keyword>
<reference evidence="3 4" key="1">
    <citation type="submission" date="2018-11" db="EMBL/GenBank/DDBJ databases">
        <title>Genome sequencing and assembly of Anaerosphaera sp. nov., GS7-6-2.</title>
        <authorList>
            <person name="Rettenmaier R."/>
            <person name="Liebl W."/>
            <person name="Zverlov V."/>
        </authorList>
    </citation>
    <scope>NUCLEOTIDE SEQUENCE [LARGE SCALE GENOMIC DNA]</scope>
    <source>
        <strain evidence="3 4">GS7-6-2</strain>
    </source>
</reference>
<feature type="transmembrane region" description="Helical" evidence="2">
    <location>
        <begin position="85"/>
        <end position="103"/>
    </location>
</feature>
<gene>
    <name evidence="3" type="ORF">EF514_10560</name>
</gene>
<evidence type="ECO:0000256" key="1">
    <source>
        <dbReference type="SAM" id="Coils"/>
    </source>
</evidence>
<comment type="caution">
    <text evidence="3">The sequence shown here is derived from an EMBL/GenBank/DDBJ whole genome shotgun (WGS) entry which is preliminary data.</text>
</comment>
<dbReference type="RefSeq" id="WP_127725409.1">
    <property type="nucleotide sequence ID" value="NZ_RLIH01000030.1"/>
</dbReference>
<name>A0A437S485_9FIRM</name>
<keyword evidence="2" id="KW-1133">Transmembrane helix</keyword>
<keyword evidence="2" id="KW-0812">Transmembrane</keyword>
<dbReference type="OrthoDB" id="1701474at2"/>
<dbReference type="AlphaFoldDB" id="A0A437S485"/>
<evidence type="ECO:0000256" key="2">
    <source>
        <dbReference type="SAM" id="Phobius"/>
    </source>
</evidence>
<sequence>MKKKTKENLQNTFERWLKEHKIKNKEKQEYQKRISQEMEEEKRNLSRKGKFRKIFIWTGVVIAYDIFRMVLRYYSERNLFEISDLVFSAIVIGIYSYYIFNYSKLKDENESKK</sequence>
<dbReference type="EMBL" id="RLIH01000030">
    <property type="protein sequence ID" value="RVU53823.1"/>
    <property type="molecule type" value="Genomic_DNA"/>
</dbReference>
<organism evidence="3 4">
    <name type="scientific">Anaerosphaera multitolerans</name>
    <dbReference type="NCBI Taxonomy" id="2487351"/>
    <lineage>
        <taxon>Bacteria</taxon>
        <taxon>Bacillati</taxon>
        <taxon>Bacillota</taxon>
        <taxon>Tissierellia</taxon>
        <taxon>Tissierellales</taxon>
        <taxon>Peptoniphilaceae</taxon>
        <taxon>Anaerosphaera</taxon>
    </lineage>
</organism>
<proteinExistence type="predicted"/>
<keyword evidence="4" id="KW-1185">Reference proteome</keyword>
<protein>
    <submittedName>
        <fullName evidence="3">Uncharacterized protein</fullName>
    </submittedName>
</protein>
<evidence type="ECO:0000313" key="4">
    <source>
        <dbReference type="Proteomes" id="UP000288812"/>
    </source>
</evidence>
<accession>A0A437S485</accession>
<feature type="coiled-coil region" evidence="1">
    <location>
        <begin position="6"/>
        <end position="44"/>
    </location>
</feature>
<evidence type="ECO:0000313" key="3">
    <source>
        <dbReference type="EMBL" id="RVU53823.1"/>
    </source>
</evidence>